<protein>
    <submittedName>
        <fullName evidence="1">Phage head completion protein (GPL)</fullName>
    </submittedName>
</protein>
<evidence type="ECO:0000313" key="1">
    <source>
        <dbReference type="EMBL" id="SDK78657.1"/>
    </source>
</evidence>
<dbReference type="AlphaFoldDB" id="A0A1G9ER25"/>
<evidence type="ECO:0000313" key="2">
    <source>
        <dbReference type="Proteomes" id="UP000198654"/>
    </source>
</evidence>
<dbReference type="Pfam" id="PF05926">
    <property type="entry name" value="Phage_GPL"/>
    <property type="match status" value="1"/>
</dbReference>
<reference evidence="1 2" key="1">
    <citation type="submission" date="2016-10" db="EMBL/GenBank/DDBJ databases">
        <authorList>
            <person name="de Groot N.N."/>
        </authorList>
    </citation>
    <scope>NUCLEOTIDE SEQUENCE [LARGE SCALE GENOMIC DNA]</scope>
    <source>
        <strain evidence="1 2">DSM 14789</strain>
    </source>
</reference>
<dbReference type="STRING" id="119000.SAMN05661010_00083"/>
<dbReference type="RefSeq" id="WP_175488688.1">
    <property type="nucleotide sequence ID" value="NZ_FNGI01000001.1"/>
</dbReference>
<dbReference type="Proteomes" id="UP000198654">
    <property type="component" value="Unassembled WGS sequence"/>
</dbReference>
<sequence>MSLVAYGTHTPAEAAEIANNAFWPALDPDDFRVQHRIDTTITQPRVTTALRVAMASVNRQLADWQATQVEAGHGDVDSVPLEAWQTAGHHRLLYVRAVHAEAHANLLERYRDVSATAEGDERGEAKNEAADDYRRDARYAVAEIEGRTHTTVELI</sequence>
<proteinExistence type="predicted"/>
<dbReference type="EMBL" id="FNGI01000001">
    <property type="protein sequence ID" value="SDK78657.1"/>
    <property type="molecule type" value="Genomic_DNA"/>
</dbReference>
<organism evidence="1 2">
    <name type="scientific">Modicisalibacter muralis</name>
    <dbReference type="NCBI Taxonomy" id="119000"/>
    <lineage>
        <taxon>Bacteria</taxon>
        <taxon>Pseudomonadati</taxon>
        <taxon>Pseudomonadota</taxon>
        <taxon>Gammaproteobacteria</taxon>
        <taxon>Oceanospirillales</taxon>
        <taxon>Halomonadaceae</taxon>
        <taxon>Modicisalibacter</taxon>
    </lineage>
</organism>
<gene>
    <name evidence="1" type="ORF">SAMN05661010_00083</name>
</gene>
<name>A0A1G9ER25_9GAMM</name>
<keyword evidence="2" id="KW-1185">Reference proteome</keyword>
<accession>A0A1G9ER25</accession>
<dbReference type="InterPro" id="IPR009225">
    <property type="entry name" value="Phage_head_completion_GpL"/>
</dbReference>